<dbReference type="SUPFAM" id="SSF53448">
    <property type="entry name" value="Nucleotide-diphospho-sugar transferases"/>
    <property type="match status" value="1"/>
</dbReference>
<protein>
    <submittedName>
        <fullName evidence="3">Nucleotidyltransferase family protein</fullName>
    </submittedName>
</protein>
<reference evidence="4" key="1">
    <citation type="journal article" date="2022" name="J Environ Chem Eng">
        <title>Biodegradation of petroleum oil using a constructed nonpathogenic and heavy metal-tolerant bacterial consortium isolated from marine sponges.</title>
        <authorList>
            <person name="Dechsakulwatana C."/>
            <person name="Rungsihiranrut A."/>
            <person name="Muangchinda C."/>
            <person name="Ningthoujam R."/>
            <person name="Klankeo P."/>
            <person name="Pinyakong O."/>
        </authorList>
    </citation>
    <scope>NUCLEOTIDE SEQUENCE [LARGE SCALE GENOMIC DNA]</scope>
    <source>
        <strain evidence="4">MO2-4</strain>
    </source>
</reference>
<gene>
    <name evidence="3" type="ORF">O0R41_06595</name>
</gene>
<proteinExistence type="predicted"/>
<dbReference type="Proteomes" id="UP001185984">
    <property type="component" value="Unassembled WGS sequence"/>
</dbReference>
<evidence type="ECO:0000313" key="3">
    <source>
        <dbReference type="EMBL" id="MDV5823262.1"/>
    </source>
</evidence>
<dbReference type="Pfam" id="PF12804">
    <property type="entry name" value="NTP_transf_3"/>
    <property type="match status" value="1"/>
</dbReference>
<dbReference type="InterPro" id="IPR025877">
    <property type="entry name" value="MobA-like_NTP_Trfase"/>
</dbReference>
<name>A0ABU3ZV90_9SPHN</name>
<organism evidence="3 4">
    <name type="scientific">Sphingobium naphthae</name>
    <dbReference type="NCBI Taxonomy" id="1886786"/>
    <lineage>
        <taxon>Bacteria</taxon>
        <taxon>Pseudomonadati</taxon>
        <taxon>Pseudomonadota</taxon>
        <taxon>Alphaproteobacteria</taxon>
        <taxon>Sphingomonadales</taxon>
        <taxon>Sphingomonadaceae</taxon>
        <taxon>Sphingobium</taxon>
    </lineage>
</organism>
<dbReference type="EMBL" id="JAPTHD010000002">
    <property type="protein sequence ID" value="MDV5823262.1"/>
    <property type="molecule type" value="Genomic_DNA"/>
</dbReference>
<dbReference type="InterPro" id="IPR029044">
    <property type="entry name" value="Nucleotide-diphossugar_trans"/>
</dbReference>
<evidence type="ECO:0000259" key="2">
    <source>
        <dbReference type="Pfam" id="PF12804"/>
    </source>
</evidence>
<comment type="caution">
    <text evidence="3">The sequence shown here is derived from an EMBL/GenBank/DDBJ whole genome shotgun (WGS) entry which is preliminary data.</text>
</comment>
<dbReference type="RefSeq" id="WP_317516279.1">
    <property type="nucleotide sequence ID" value="NZ_JAPTHD010000002.1"/>
</dbReference>
<keyword evidence="4" id="KW-1185">Reference proteome</keyword>
<evidence type="ECO:0000313" key="4">
    <source>
        <dbReference type="Proteomes" id="UP001185984"/>
    </source>
</evidence>
<accession>A0ABU3ZV90</accession>
<feature type="domain" description="MobA-like NTP transferase" evidence="2">
    <location>
        <begin position="31"/>
        <end position="153"/>
    </location>
</feature>
<keyword evidence="1" id="KW-0460">Magnesium</keyword>
<dbReference type="Gene3D" id="3.90.550.10">
    <property type="entry name" value="Spore Coat Polysaccharide Biosynthesis Protein SpsA, Chain A"/>
    <property type="match status" value="1"/>
</dbReference>
<sequence>MSVGMEGRTTALVLAGKRDGATDPLAQGAGVTHKCLVPVVGQPMLVHVIDALAASDRIGQIRVAIEEPAVLDQLPQLRGLIATGRLAPVAAQPNLVDSVLTAADGAAFPLLITTADNVLLTPDSIAEMLEGCKAQGANAAVAFTRRDFVLAAHPEGQRKFYRFAEDSYSNCNTYWLKDRQALAAAETFRSGGQFVKHPMRIIGAFGLLNLIRFRFGIGTLAATFARFSRRFRMTIAPVILTDGAVAIDVDNERSHGVATQLLERRAPMMQAAE</sequence>
<evidence type="ECO:0000256" key="1">
    <source>
        <dbReference type="ARBA" id="ARBA00022842"/>
    </source>
</evidence>